<reference evidence="1 2" key="1">
    <citation type="journal article" date="2019" name="Commun. Biol.">
        <title>The bagworm genome reveals a unique fibroin gene that provides high tensile strength.</title>
        <authorList>
            <person name="Kono N."/>
            <person name="Nakamura H."/>
            <person name="Ohtoshi R."/>
            <person name="Tomita M."/>
            <person name="Numata K."/>
            <person name="Arakawa K."/>
        </authorList>
    </citation>
    <scope>NUCLEOTIDE SEQUENCE [LARGE SCALE GENOMIC DNA]</scope>
</reference>
<accession>A0A4C1WMF1</accession>
<evidence type="ECO:0000313" key="2">
    <source>
        <dbReference type="Proteomes" id="UP000299102"/>
    </source>
</evidence>
<proteinExistence type="predicted"/>
<evidence type="ECO:0000313" key="1">
    <source>
        <dbReference type="EMBL" id="GBP52203.1"/>
    </source>
</evidence>
<keyword evidence="2" id="KW-1185">Reference proteome</keyword>
<gene>
    <name evidence="1" type="ORF">EVAR_87588_1</name>
</gene>
<name>A0A4C1WMF1_EUMVA</name>
<dbReference type="EMBL" id="BGZK01000597">
    <property type="protein sequence ID" value="GBP52203.1"/>
    <property type="molecule type" value="Genomic_DNA"/>
</dbReference>
<sequence>MWRLCVKNEKCMTTLPRLKYMQLICAGGCAIYKLQQNWCIRRSCTPTTTYEAHAVINKSDHLKTLSIILPKYRKKSVLRGDCERNPRSVPYKEVHGMFKYEYGYYVSEKKEKPREQGTGISQDTS</sequence>
<protein>
    <submittedName>
        <fullName evidence="1">Uncharacterized protein</fullName>
    </submittedName>
</protein>
<comment type="caution">
    <text evidence="1">The sequence shown here is derived from an EMBL/GenBank/DDBJ whole genome shotgun (WGS) entry which is preliminary data.</text>
</comment>
<dbReference type="AlphaFoldDB" id="A0A4C1WMF1"/>
<organism evidence="1 2">
    <name type="scientific">Eumeta variegata</name>
    <name type="common">Bagworm moth</name>
    <name type="synonym">Eumeta japonica</name>
    <dbReference type="NCBI Taxonomy" id="151549"/>
    <lineage>
        <taxon>Eukaryota</taxon>
        <taxon>Metazoa</taxon>
        <taxon>Ecdysozoa</taxon>
        <taxon>Arthropoda</taxon>
        <taxon>Hexapoda</taxon>
        <taxon>Insecta</taxon>
        <taxon>Pterygota</taxon>
        <taxon>Neoptera</taxon>
        <taxon>Endopterygota</taxon>
        <taxon>Lepidoptera</taxon>
        <taxon>Glossata</taxon>
        <taxon>Ditrysia</taxon>
        <taxon>Tineoidea</taxon>
        <taxon>Psychidae</taxon>
        <taxon>Oiketicinae</taxon>
        <taxon>Eumeta</taxon>
    </lineage>
</organism>
<dbReference type="Proteomes" id="UP000299102">
    <property type="component" value="Unassembled WGS sequence"/>
</dbReference>